<evidence type="ECO:0000256" key="1">
    <source>
        <dbReference type="SAM" id="SignalP"/>
    </source>
</evidence>
<feature type="signal peptide" evidence="1">
    <location>
        <begin position="1"/>
        <end position="34"/>
    </location>
</feature>
<dbReference type="OrthoDB" id="1174147at2"/>
<dbReference type="InterPro" id="IPR019546">
    <property type="entry name" value="TAT_signal_bac_arc"/>
</dbReference>
<feature type="chain" id="PRO_5015666360" evidence="1">
    <location>
        <begin position="35"/>
        <end position="230"/>
    </location>
</feature>
<organism evidence="2 3">
    <name type="scientific">Aureitalea marina</name>
    <dbReference type="NCBI Taxonomy" id="930804"/>
    <lineage>
        <taxon>Bacteria</taxon>
        <taxon>Pseudomonadati</taxon>
        <taxon>Bacteroidota</taxon>
        <taxon>Flavobacteriia</taxon>
        <taxon>Flavobacteriales</taxon>
        <taxon>Flavobacteriaceae</taxon>
        <taxon>Aureitalea</taxon>
    </lineage>
</organism>
<dbReference type="PROSITE" id="PS51318">
    <property type="entry name" value="TAT"/>
    <property type="match status" value="1"/>
</dbReference>
<name>A0A2S7KQF6_9FLAO</name>
<sequence length="230" mass="25110">MKSADLNSRRQFLSAVALGAAASSLSVLTNPIQAALPTLPTHPPLSPNDADKWFKDNVKGSHRIAYDGSTPHDGFPVIWTWAFYLTNNQTGTPDGDMTAVCVLRHSAIPFAMKSELWEKYKFGEMFDVKDNKTQAPSLRNPYYEPQDGDFPLPGIDGIKKMQERKAMFCVCDLALRVYSGVAAAGMGLDSDAVYEEWKAGVHPGIQVVPSGVWALGRAQEHGCGYIFAGN</sequence>
<comment type="caution">
    <text evidence="2">The sequence shown here is derived from an EMBL/GenBank/DDBJ whole genome shotgun (WGS) entry which is preliminary data.</text>
</comment>
<proteinExistence type="predicted"/>
<accession>A0A2S7KQF6</accession>
<protein>
    <submittedName>
        <fullName evidence="2">Tat (Twin-arginine translocation) pathway signal sequence containing protein</fullName>
    </submittedName>
</protein>
<dbReference type="RefSeq" id="WP_104812788.1">
    <property type="nucleotide sequence ID" value="NZ_MQUB01000001.1"/>
</dbReference>
<evidence type="ECO:0000313" key="2">
    <source>
        <dbReference type="EMBL" id="PQB04856.1"/>
    </source>
</evidence>
<keyword evidence="1" id="KW-0732">Signal</keyword>
<dbReference type="InterPro" id="IPR006311">
    <property type="entry name" value="TAT_signal"/>
</dbReference>
<dbReference type="Gene3D" id="3.40.1260.10">
    <property type="entry name" value="DsrEFH-like"/>
    <property type="match status" value="1"/>
</dbReference>
<dbReference type="NCBIfam" id="TIGR01409">
    <property type="entry name" value="TAT_signal_seq"/>
    <property type="match status" value="1"/>
</dbReference>
<dbReference type="InterPro" id="IPR027396">
    <property type="entry name" value="DsrEFH-like"/>
</dbReference>
<dbReference type="EMBL" id="MQUB01000001">
    <property type="protein sequence ID" value="PQB04856.1"/>
    <property type="molecule type" value="Genomic_DNA"/>
</dbReference>
<dbReference type="AlphaFoldDB" id="A0A2S7KQF6"/>
<dbReference type="Proteomes" id="UP000239800">
    <property type="component" value="Unassembled WGS sequence"/>
</dbReference>
<keyword evidence="3" id="KW-1185">Reference proteome</keyword>
<evidence type="ECO:0000313" key="3">
    <source>
        <dbReference type="Proteomes" id="UP000239800"/>
    </source>
</evidence>
<gene>
    <name evidence="2" type="ORF">BST85_08110</name>
</gene>
<reference evidence="2 3" key="1">
    <citation type="submission" date="2016-11" db="EMBL/GenBank/DDBJ databases">
        <title>Trade-off between light-utilization and light-protection in marine flavobacteria.</title>
        <authorList>
            <person name="Kumagai Y."/>
        </authorList>
    </citation>
    <scope>NUCLEOTIDE SEQUENCE [LARGE SCALE GENOMIC DNA]</scope>
    <source>
        <strain evidence="2 3">NBRC 107741</strain>
    </source>
</reference>